<evidence type="ECO:0000256" key="8">
    <source>
        <dbReference type="ARBA" id="ARBA00048679"/>
    </source>
</evidence>
<dbReference type="InterPro" id="IPR000719">
    <property type="entry name" value="Prot_kinase_dom"/>
</dbReference>
<evidence type="ECO:0000259" key="11">
    <source>
        <dbReference type="PROSITE" id="PS50011"/>
    </source>
</evidence>
<dbReference type="EMBL" id="LSRX01000224">
    <property type="protein sequence ID" value="OLQ03887.1"/>
    <property type="molecule type" value="Genomic_DNA"/>
</dbReference>
<dbReference type="InterPro" id="IPR008271">
    <property type="entry name" value="Ser/Thr_kinase_AS"/>
</dbReference>
<dbReference type="SMART" id="SM00220">
    <property type="entry name" value="S_TKc"/>
    <property type="match status" value="1"/>
</dbReference>
<accession>A0A1Q9E8Z7</accession>
<gene>
    <name evidence="12" type="primary">cka1</name>
    <name evidence="12" type="ORF">AK812_SmicGene13117</name>
</gene>
<dbReference type="InterPro" id="IPR017441">
    <property type="entry name" value="Protein_kinase_ATP_BS"/>
</dbReference>
<dbReference type="Gene3D" id="1.10.510.10">
    <property type="entry name" value="Transferase(Phosphotransferase) domain 1"/>
    <property type="match status" value="1"/>
</dbReference>
<dbReference type="Proteomes" id="UP000186817">
    <property type="component" value="Unassembled WGS sequence"/>
</dbReference>
<dbReference type="SUPFAM" id="SSF56112">
    <property type="entry name" value="Protein kinase-like (PK-like)"/>
    <property type="match status" value="1"/>
</dbReference>
<evidence type="ECO:0000256" key="2">
    <source>
        <dbReference type="ARBA" id="ARBA00022527"/>
    </source>
</evidence>
<dbReference type="AlphaFoldDB" id="A0A1Q9E8Z7"/>
<dbReference type="PROSITE" id="PS00107">
    <property type="entry name" value="PROTEIN_KINASE_ATP"/>
    <property type="match status" value="1"/>
</dbReference>
<protein>
    <recommendedName>
        <fullName evidence="1">non-specific serine/threonine protein kinase</fullName>
        <ecNumber evidence="1">2.7.11.1</ecNumber>
    </recommendedName>
</protein>
<evidence type="ECO:0000256" key="5">
    <source>
        <dbReference type="ARBA" id="ARBA00022777"/>
    </source>
</evidence>
<dbReference type="InterPro" id="IPR045216">
    <property type="entry name" value="CK2_alpha"/>
</dbReference>
<name>A0A1Q9E8Z7_SYMMI</name>
<comment type="catalytic activity">
    <reaction evidence="7">
        <text>L-threonyl-[protein] + ATP = O-phospho-L-threonyl-[protein] + ADP + H(+)</text>
        <dbReference type="Rhea" id="RHEA:46608"/>
        <dbReference type="Rhea" id="RHEA-COMP:11060"/>
        <dbReference type="Rhea" id="RHEA-COMP:11605"/>
        <dbReference type="ChEBI" id="CHEBI:15378"/>
        <dbReference type="ChEBI" id="CHEBI:30013"/>
        <dbReference type="ChEBI" id="CHEBI:30616"/>
        <dbReference type="ChEBI" id="CHEBI:61977"/>
        <dbReference type="ChEBI" id="CHEBI:456216"/>
        <dbReference type="EC" id="2.7.11.1"/>
    </reaction>
</comment>
<dbReference type="PANTHER" id="PTHR24054">
    <property type="entry name" value="CASEIN KINASE II SUBUNIT ALPHA"/>
    <property type="match status" value="1"/>
</dbReference>
<feature type="compositionally biased region" description="Basic residues" evidence="10">
    <location>
        <begin position="462"/>
        <end position="473"/>
    </location>
</feature>
<dbReference type="OrthoDB" id="10254671at2759"/>
<dbReference type="GO" id="GO:0005956">
    <property type="term" value="C:protein kinase CK2 complex"/>
    <property type="evidence" value="ECO:0007669"/>
    <property type="project" value="TreeGrafter"/>
</dbReference>
<keyword evidence="6 9" id="KW-0067">ATP-binding</keyword>
<evidence type="ECO:0000256" key="10">
    <source>
        <dbReference type="SAM" id="MobiDB-lite"/>
    </source>
</evidence>
<keyword evidence="3" id="KW-0808">Transferase</keyword>
<evidence type="ECO:0000256" key="3">
    <source>
        <dbReference type="ARBA" id="ARBA00022679"/>
    </source>
</evidence>
<keyword evidence="4 9" id="KW-0547">Nucleotide-binding</keyword>
<keyword evidence="5 12" id="KW-0418">Kinase</keyword>
<evidence type="ECO:0000313" key="13">
    <source>
        <dbReference type="Proteomes" id="UP000186817"/>
    </source>
</evidence>
<evidence type="ECO:0000256" key="7">
    <source>
        <dbReference type="ARBA" id="ARBA00047899"/>
    </source>
</evidence>
<evidence type="ECO:0000256" key="9">
    <source>
        <dbReference type="PROSITE-ProRule" id="PRU10141"/>
    </source>
</evidence>
<dbReference type="GO" id="GO:0005524">
    <property type="term" value="F:ATP binding"/>
    <property type="evidence" value="ECO:0007669"/>
    <property type="project" value="UniProtKB-UniRule"/>
</dbReference>
<organism evidence="12 13">
    <name type="scientific">Symbiodinium microadriaticum</name>
    <name type="common">Dinoflagellate</name>
    <name type="synonym">Zooxanthella microadriatica</name>
    <dbReference type="NCBI Taxonomy" id="2951"/>
    <lineage>
        <taxon>Eukaryota</taxon>
        <taxon>Sar</taxon>
        <taxon>Alveolata</taxon>
        <taxon>Dinophyceae</taxon>
        <taxon>Suessiales</taxon>
        <taxon>Symbiodiniaceae</taxon>
        <taxon>Symbiodinium</taxon>
    </lineage>
</organism>
<dbReference type="FunFam" id="3.30.200.20:FF:000088">
    <property type="entry name" value="Casein kinase II subunit alpha"/>
    <property type="match status" value="1"/>
</dbReference>
<evidence type="ECO:0000256" key="1">
    <source>
        <dbReference type="ARBA" id="ARBA00012513"/>
    </source>
</evidence>
<dbReference type="EC" id="2.7.11.1" evidence="1"/>
<dbReference type="GO" id="GO:0051726">
    <property type="term" value="P:regulation of cell cycle"/>
    <property type="evidence" value="ECO:0007669"/>
    <property type="project" value="TreeGrafter"/>
</dbReference>
<dbReference type="PROSITE" id="PS00108">
    <property type="entry name" value="PROTEIN_KINASE_ST"/>
    <property type="match status" value="1"/>
</dbReference>
<keyword evidence="2" id="KW-0723">Serine/threonine-protein kinase</keyword>
<feature type="binding site" evidence="9">
    <location>
        <position position="101"/>
    </location>
    <ligand>
        <name>ATP</name>
        <dbReference type="ChEBI" id="CHEBI:30616"/>
    </ligand>
</feature>
<keyword evidence="13" id="KW-1185">Reference proteome</keyword>
<evidence type="ECO:0000256" key="4">
    <source>
        <dbReference type="ARBA" id="ARBA00022741"/>
    </source>
</evidence>
<feature type="domain" description="Protein kinase" evidence="11">
    <location>
        <begin position="72"/>
        <end position="406"/>
    </location>
</feature>
<evidence type="ECO:0000313" key="12">
    <source>
        <dbReference type="EMBL" id="OLQ03887.1"/>
    </source>
</evidence>
<proteinExistence type="predicted"/>
<dbReference type="PROSITE" id="PS50011">
    <property type="entry name" value="PROTEIN_KINASE_DOM"/>
    <property type="match status" value="1"/>
</dbReference>
<dbReference type="PANTHER" id="PTHR24054:SF0">
    <property type="entry name" value="CASEIN KINASE II SUBUNIT ALPHA"/>
    <property type="match status" value="1"/>
</dbReference>
<comment type="catalytic activity">
    <reaction evidence="8">
        <text>L-seryl-[protein] + ATP = O-phospho-L-seryl-[protein] + ADP + H(+)</text>
        <dbReference type="Rhea" id="RHEA:17989"/>
        <dbReference type="Rhea" id="RHEA-COMP:9863"/>
        <dbReference type="Rhea" id="RHEA-COMP:11604"/>
        <dbReference type="ChEBI" id="CHEBI:15378"/>
        <dbReference type="ChEBI" id="CHEBI:29999"/>
        <dbReference type="ChEBI" id="CHEBI:30616"/>
        <dbReference type="ChEBI" id="CHEBI:83421"/>
        <dbReference type="ChEBI" id="CHEBI:456216"/>
        <dbReference type="EC" id="2.7.11.1"/>
    </reaction>
</comment>
<dbReference type="GO" id="GO:0005829">
    <property type="term" value="C:cytosol"/>
    <property type="evidence" value="ECO:0007669"/>
    <property type="project" value="TreeGrafter"/>
</dbReference>
<dbReference type="Pfam" id="PF00069">
    <property type="entry name" value="Pkinase"/>
    <property type="match status" value="1"/>
</dbReference>
<comment type="caution">
    <text evidence="12">The sequence shown here is derived from an EMBL/GenBank/DDBJ whole genome shotgun (WGS) entry which is preliminary data.</text>
</comment>
<feature type="region of interest" description="Disordered" evidence="10">
    <location>
        <begin position="444"/>
        <end position="545"/>
    </location>
</feature>
<evidence type="ECO:0000256" key="6">
    <source>
        <dbReference type="ARBA" id="ARBA00022840"/>
    </source>
</evidence>
<dbReference type="InterPro" id="IPR011009">
    <property type="entry name" value="Kinase-like_dom_sf"/>
</dbReference>
<dbReference type="GO" id="GO:0004674">
    <property type="term" value="F:protein serine/threonine kinase activity"/>
    <property type="evidence" value="ECO:0007669"/>
    <property type="project" value="UniProtKB-KW"/>
</dbReference>
<reference evidence="12 13" key="1">
    <citation type="submission" date="2016-02" db="EMBL/GenBank/DDBJ databases">
        <title>Genome analysis of coral dinoflagellate symbionts highlights evolutionary adaptations to a symbiotic lifestyle.</title>
        <authorList>
            <person name="Aranda M."/>
            <person name="Li Y."/>
            <person name="Liew Y.J."/>
            <person name="Baumgarten S."/>
            <person name="Simakov O."/>
            <person name="Wilson M."/>
            <person name="Piel J."/>
            <person name="Ashoor H."/>
            <person name="Bougouffa S."/>
            <person name="Bajic V.B."/>
            <person name="Ryu T."/>
            <person name="Ravasi T."/>
            <person name="Bayer T."/>
            <person name="Micklem G."/>
            <person name="Kim H."/>
            <person name="Bhak J."/>
            <person name="Lajeunesse T.C."/>
            <person name="Voolstra C.R."/>
        </authorList>
    </citation>
    <scope>NUCLEOTIDE SEQUENCE [LARGE SCALE GENOMIC DNA]</scope>
    <source>
        <strain evidence="12 13">CCMP2467</strain>
    </source>
</reference>
<dbReference type="GO" id="GO:0005634">
    <property type="term" value="C:nucleus"/>
    <property type="evidence" value="ECO:0007669"/>
    <property type="project" value="TreeGrafter"/>
</dbReference>
<sequence>MQISAHREKGLWEGDQTSGCSLQPSPVKHVMTARALKRERLPRLYKDVLSKKPKEYWDYEKMIVKWGNLEHYEVTQKIGRGKYSEVFTGYHVPTNKKCVIKILKPVKKKKIKREIKILQNVSKGPNIVALLDVVRDPLTKTPCLVFEHINNTDWKSLYPKLTPHDIKFYLYQVLKALDFSHSQGLMHRDVKPHNVMIDHDKREEALSEYPRLKQLRVMLLIFIRSNFHSTEEKWIRIRCPTMLQDSAGEWAAACREIGLFLRRAASGQHRGTPPLSETVFLISYVPSLCCIAEKTRRVPQYQCKPCAASFGPSGSGLAPDPCPAHRAQGFYEQGVWSRGCYVFREGQNYQGPGQTIRIWLGFCEGSAEDSLEVSDEDVSVPFGLLPTGEALLPLVDSLAEIWQVQVAQAQATPLQTASEGPGPSGLDQRLASLEATVATLAASLSRPDTPVASGKSCSSQAGRRRRRQHRTFSRPRQGGCCSSAGGWRPSTGPAGNEPSRQRAGPMRKLKPEPEKARVAVRPDPLEESEDDARADAQPKPWAPPL</sequence>
<dbReference type="Gene3D" id="3.30.200.20">
    <property type="entry name" value="Phosphorylase Kinase, domain 1"/>
    <property type="match status" value="1"/>
</dbReference>